<proteinExistence type="predicted"/>
<keyword evidence="12" id="KW-1185">Reference proteome</keyword>
<dbReference type="InterPro" id="IPR051681">
    <property type="entry name" value="Ser/Thr_Kinases-Pseudokinases"/>
</dbReference>
<evidence type="ECO:0000256" key="1">
    <source>
        <dbReference type="ARBA" id="ARBA00003747"/>
    </source>
</evidence>
<evidence type="ECO:0000259" key="10">
    <source>
        <dbReference type="PROSITE" id="PS50011"/>
    </source>
</evidence>
<dbReference type="Pfam" id="PF00069">
    <property type="entry name" value="Pkinase"/>
    <property type="match status" value="1"/>
</dbReference>
<evidence type="ECO:0000256" key="2">
    <source>
        <dbReference type="ARBA" id="ARBA00011534"/>
    </source>
</evidence>
<comment type="catalytic activity">
    <reaction evidence="8">
        <text>L-threonyl-[protein] + ATP = O-phospho-L-threonyl-[protein] + ADP + H(+)</text>
        <dbReference type="Rhea" id="RHEA:46608"/>
        <dbReference type="Rhea" id="RHEA-COMP:11060"/>
        <dbReference type="Rhea" id="RHEA-COMP:11605"/>
        <dbReference type="ChEBI" id="CHEBI:15378"/>
        <dbReference type="ChEBI" id="CHEBI:30013"/>
        <dbReference type="ChEBI" id="CHEBI:30616"/>
        <dbReference type="ChEBI" id="CHEBI:61977"/>
        <dbReference type="ChEBI" id="CHEBI:456216"/>
        <dbReference type="EC" id="2.7.11.1"/>
    </reaction>
</comment>
<evidence type="ECO:0000256" key="9">
    <source>
        <dbReference type="ARBA" id="ARBA00048679"/>
    </source>
</evidence>
<evidence type="ECO:0000256" key="3">
    <source>
        <dbReference type="ARBA" id="ARBA00012513"/>
    </source>
</evidence>
<dbReference type="InterPro" id="IPR008266">
    <property type="entry name" value="Tyr_kinase_AS"/>
</dbReference>
<evidence type="ECO:0000256" key="6">
    <source>
        <dbReference type="ARBA" id="ARBA00030980"/>
    </source>
</evidence>
<dbReference type="InterPro" id="IPR000719">
    <property type="entry name" value="Prot_kinase_dom"/>
</dbReference>
<dbReference type="PROSITE" id="PS50011">
    <property type="entry name" value="PROTEIN_KINASE_DOM"/>
    <property type="match status" value="1"/>
</dbReference>
<evidence type="ECO:0000256" key="7">
    <source>
        <dbReference type="ARBA" id="ARBA00033194"/>
    </source>
</evidence>
<dbReference type="EC" id="2.7.11.1" evidence="3"/>
<dbReference type="Proteomes" id="UP001444661">
    <property type="component" value="Unassembled WGS sequence"/>
</dbReference>
<comment type="function">
    <text evidence="1">Component of the EKC/KEOPS complex that is required for the formation of a threonylcarbamoyl group on adenosine at position 37 (t(6)A37) in tRNAs that read codons beginning with adenine. The complex is probably involved in the transfer of the threonylcarbamoyl moiety of threonylcarbamoyl-AMP (TC-AMP) to the N6 group of A37. BUD32 has ATPase activity in the context of the EKC/KEOPS complex and likely plays a supporting role to the catalytic subunit KAE1. The EKC/KEOPS complex also promotes both telomere uncapping and telomere elongation. The complex is required for efficient recruitment of transcriptional coactivators.</text>
</comment>
<accession>A0ABR1SZA7</accession>
<dbReference type="CDD" id="cd00180">
    <property type="entry name" value="PKc"/>
    <property type="match status" value="1"/>
</dbReference>
<organism evidence="11 12">
    <name type="scientific">Apiospora rasikravindrae</name>
    <dbReference type="NCBI Taxonomy" id="990691"/>
    <lineage>
        <taxon>Eukaryota</taxon>
        <taxon>Fungi</taxon>
        <taxon>Dikarya</taxon>
        <taxon>Ascomycota</taxon>
        <taxon>Pezizomycotina</taxon>
        <taxon>Sordariomycetes</taxon>
        <taxon>Xylariomycetidae</taxon>
        <taxon>Amphisphaeriales</taxon>
        <taxon>Apiosporaceae</taxon>
        <taxon>Apiospora</taxon>
    </lineage>
</organism>
<gene>
    <name evidence="11" type="ORF">PG993_008072</name>
</gene>
<evidence type="ECO:0000256" key="8">
    <source>
        <dbReference type="ARBA" id="ARBA00047899"/>
    </source>
</evidence>
<evidence type="ECO:0000313" key="12">
    <source>
        <dbReference type="Proteomes" id="UP001444661"/>
    </source>
</evidence>
<dbReference type="InterPro" id="IPR011009">
    <property type="entry name" value="Kinase-like_dom_sf"/>
</dbReference>
<comment type="caution">
    <text evidence="11">The sequence shown here is derived from an EMBL/GenBank/DDBJ whole genome shotgun (WGS) entry which is preliminary data.</text>
</comment>
<dbReference type="PANTHER" id="PTHR44329">
    <property type="entry name" value="SERINE/THREONINE-PROTEIN KINASE TNNI3K-RELATED"/>
    <property type="match status" value="1"/>
</dbReference>
<evidence type="ECO:0000256" key="4">
    <source>
        <dbReference type="ARBA" id="ARBA00013948"/>
    </source>
</evidence>
<dbReference type="SUPFAM" id="SSF56112">
    <property type="entry name" value="Protein kinase-like (PK-like)"/>
    <property type="match status" value="1"/>
</dbReference>
<dbReference type="EMBL" id="JAQQWK010000006">
    <property type="protein sequence ID" value="KAK8039661.1"/>
    <property type="molecule type" value="Genomic_DNA"/>
</dbReference>
<evidence type="ECO:0000313" key="11">
    <source>
        <dbReference type="EMBL" id="KAK8039661.1"/>
    </source>
</evidence>
<dbReference type="PROSITE" id="PS00109">
    <property type="entry name" value="PROTEIN_KINASE_TYR"/>
    <property type="match status" value="1"/>
</dbReference>
<evidence type="ECO:0000256" key="5">
    <source>
        <dbReference type="ARBA" id="ARBA00019973"/>
    </source>
</evidence>
<protein>
    <recommendedName>
        <fullName evidence="5">EKC/KEOPS complex subunit BUD32</fullName>
        <ecNumber evidence="3">2.7.11.1</ecNumber>
    </recommendedName>
    <alternativeName>
        <fullName evidence="6 7">Atypical Serine/threonine protein kinase BUD32</fullName>
    </alternativeName>
    <alternativeName>
        <fullName evidence="4">EKC/KEOPS complex subunit bud32</fullName>
    </alternativeName>
</protein>
<reference evidence="11 12" key="1">
    <citation type="submission" date="2023-01" db="EMBL/GenBank/DDBJ databases">
        <title>Analysis of 21 Apiospora genomes using comparative genomics revels a genus with tremendous synthesis potential of carbohydrate active enzymes and secondary metabolites.</title>
        <authorList>
            <person name="Sorensen T."/>
        </authorList>
    </citation>
    <scope>NUCLEOTIDE SEQUENCE [LARGE SCALE GENOMIC DNA]</scope>
    <source>
        <strain evidence="11 12">CBS 33761</strain>
    </source>
</reference>
<comment type="catalytic activity">
    <reaction evidence="9">
        <text>L-seryl-[protein] + ATP = O-phospho-L-seryl-[protein] + ADP + H(+)</text>
        <dbReference type="Rhea" id="RHEA:17989"/>
        <dbReference type="Rhea" id="RHEA-COMP:9863"/>
        <dbReference type="Rhea" id="RHEA-COMP:11604"/>
        <dbReference type="ChEBI" id="CHEBI:15378"/>
        <dbReference type="ChEBI" id="CHEBI:29999"/>
        <dbReference type="ChEBI" id="CHEBI:30616"/>
        <dbReference type="ChEBI" id="CHEBI:83421"/>
        <dbReference type="ChEBI" id="CHEBI:456216"/>
        <dbReference type="EC" id="2.7.11.1"/>
    </reaction>
</comment>
<dbReference type="Gene3D" id="1.10.510.10">
    <property type="entry name" value="Transferase(Phosphotransferase) domain 1"/>
    <property type="match status" value="1"/>
</dbReference>
<sequence>MENDDPDTFHPWYPTGVDTGKILTSGSSAFIAIFNGEPDTVLKFPLVPRDDTGNFTDSGRSYRRKFRDQILKGLEVEILILKVLGNHPRIIRLKGIHEDGLLIEYMPNGSVEAYLRNNPSTPPLQRLKWAYEAAEGLAYVHQKKVIHCDISIGNILLDSDLNIKLSDFEGRVLNDEREVIHDGGALAGIMSSMPRADPSFCDQKTDIFALGTAIYFIATGEMPFSHLATNALDHEDAIQSLFQRGDFSFLDGLLVGDVVRKCWKGAYESAVDLTFELHQLHSTITGETTMIEVD</sequence>
<comment type="subunit">
    <text evidence="2">Component of the EKC/KEOPS complex composed of at least BUD32, CGI121, GON7, KAE1 and PCC1; the whole complex dimerizes.</text>
</comment>
<feature type="domain" description="Protein kinase" evidence="10">
    <location>
        <begin position="19"/>
        <end position="294"/>
    </location>
</feature>
<name>A0ABR1SZA7_9PEZI</name>